<protein>
    <submittedName>
        <fullName evidence="2">Uncharacterized protein</fullName>
    </submittedName>
</protein>
<name>A0A8W8JLR5_MAGGI</name>
<keyword evidence="3" id="KW-1185">Reference proteome</keyword>
<organism evidence="2 3">
    <name type="scientific">Magallana gigas</name>
    <name type="common">Pacific oyster</name>
    <name type="synonym">Crassostrea gigas</name>
    <dbReference type="NCBI Taxonomy" id="29159"/>
    <lineage>
        <taxon>Eukaryota</taxon>
        <taxon>Metazoa</taxon>
        <taxon>Spiralia</taxon>
        <taxon>Lophotrochozoa</taxon>
        <taxon>Mollusca</taxon>
        <taxon>Bivalvia</taxon>
        <taxon>Autobranchia</taxon>
        <taxon>Pteriomorphia</taxon>
        <taxon>Ostreida</taxon>
        <taxon>Ostreoidea</taxon>
        <taxon>Ostreidae</taxon>
        <taxon>Magallana</taxon>
    </lineage>
</organism>
<accession>A0A8W8JLR5</accession>
<evidence type="ECO:0000256" key="1">
    <source>
        <dbReference type="SAM" id="SignalP"/>
    </source>
</evidence>
<sequence length="144" mass="16208">MNRPRNLITLVNLLLFYAEVSAFTGCQKSILTVRHVASCPKDEVSWKAAAIKMNCDSITQNCAMSLGLSTPNHRFQYHCLVNSDKNATVEVCALNRFIFGFCAEFDINAAVVQENYDADCKTHNPPCPEFYDSAEAYKCKKSYF</sequence>
<proteinExistence type="predicted"/>
<dbReference type="Proteomes" id="UP000005408">
    <property type="component" value="Unassembled WGS sequence"/>
</dbReference>
<dbReference type="AlphaFoldDB" id="A0A8W8JLR5"/>
<evidence type="ECO:0000313" key="3">
    <source>
        <dbReference type="Proteomes" id="UP000005408"/>
    </source>
</evidence>
<feature type="chain" id="PRO_5036443538" evidence="1">
    <location>
        <begin position="23"/>
        <end position="144"/>
    </location>
</feature>
<reference evidence="2" key="1">
    <citation type="submission" date="2022-08" db="UniProtKB">
        <authorList>
            <consortium name="EnsemblMetazoa"/>
        </authorList>
    </citation>
    <scope>IDENTIFICATION</scope>
    <source>
        <strain evidence="2">05x7-T-G4-1.051#20</strain>
    </source>
</reference>
<dbReference type="EnsemblMetazoa" id="G19210.1">
    <property type="protein sequence ID" value="G19210.1:cds"/>
    <property type="gene ID" value="G19210"/>
</dbReference>
<evidence type="ECO:0000313" key="2">
    <source>
        <dbReference type="EnsemblMetazoa" id="G19210.1:cds"/>
    </source>
</evidence>
<feature type="signal peptide" evidence="1">
    <location>
        <begin position="1"/>
        <end position="22"/>
    </location>
</feature>
<keyword evidence="1" id="KW-0732">Signal</keyword>